<dbReference type="Proteomes" id="UP000322521">
    <property type="component" value="Unassembled WGS sequence"/>
</dbReference>
<reference evidence="2 3" key="1">
    <citation type="submission" date="2019-09" db="EMBL/GenBank/DDBJ databases">
        <title>Draft genome sequence of various Type strains from the CCUG.</title>
        <authorList>
            <person name="Pineiro-Iglesias B."/>
            <person name="Tunovic T."/>
            <person name="Unosson C."/>
            <person name="Inganas E."/>
            <person name="Ohlen M."/>
            <person name="Cardew S."/>
            <person name="Jensie-Markopoulos S."/>
            <person name="Salva-Serra F."/>
            <person name="Jaen-Luchoro D."/>
            <person name="Karlsson R."/>
            <person name="Svensson-Stadler L."/>
            <person name="Chun J."/>
            <person name="Moore E."/>
        </authorList>
    </citation>
    <scope>NUCLEOTIDE SEQUENCE [LARGE SCALE GENOMIC DNA]</scope>
    <source>
        <strain evidence="2 3">CCUG 56969T</strain>
    </source>
</reference>
<proteinExistence type="predicted"/>
<protein>
    <recommendedName>
        <fullName evidence="4">DUF1845 domain-containing protein</fullName>
    </recommendedName>
</protein>
<evidence type="ECO:0000313" key="2">
    <source>
        <dbReference type="EMBL" id="KAA8675558.1"/>
    </source>
</evidence>
<evidence type="ECO:0008006" key="4">
    <source>
        <dbReference type="Google" id="ProtNLM"/>
    </source>
</evidence>
<dbReference type="EMBL" id="VXJS01000007">
    <property type="protein sequence ID" value="KAA8675558.1"/>
    <property type="molecule type" value="Genomic_DNA"/>
</dbReference>
<gene>
    <name evidence="2" type="ORF">F4W18_13100</name>
</gene>
<sequence>MAEFKQMRRHIPVSIVCRSETMYRYLGQKGGQLVGATQRIATLYESTEDNDENRDAVVSIFETNFEHLEEGQGEFARQADAVKRKYRKQNRNVPFPEIEVPDNHKVVIDVTHPVFQRVLQVIRKFDNSMAVMEVLWMVGDVDEERYKYAKIKLASTMSRFSNDVFRITNQLRSLDTGRGTTHQRVNQQINQKLKPVEVVEEVTDEQPDNVSAPLNEAETEQEAEPVDIHAGGAEILGEDEDPLSAEEIQAVITQKSDESLQESA</sequence>
<evidence type="ECO:0000256" key="1">
    <source>
        <dbReference type="SAM" id="MobiDB-lite"/>
    </source>
</evidence>
<keyword evidence="3" id="KW-1185">Reference proteome</keyword>
<organism evidence="2 3">
    <name type="scientific">Vibrio gigantis</name>
    <dbReference type="NCBI Taxonomy" id="296199"/>
    <lineage>
        <taxon>Bacteria</taxon>
        <taxon>Pseudomonadati</taxon>
        <taxon>Pseudomonadota</taxon>
        <taxon>Gammaproteobacteria</taxon>
        <taxon>Vibrionales</taxon>
        <taxon>Vibrionaceae</taxon>
        <taxon>Vibrio</taxon>
    </lineage>
</organism>
<dbReference type="AlphaFoldDB" id="A0A5M9NWQ0"/>
<comment type="caution">
    <text evidence="2">The sequence shown here is derived from an EMBL/GenBank/DDBJ whole genome shotgun (WGS) entry which is preliminary data.</text>
</comment>
<evidence type="ECO:0000313" key="3">
    <source>
        <dbReference type="Proteomes" id="UP000322521"/>
    </source>
</evidence>
<accession>A0A5M9NWQ0</accession>
<name>A0A5M9NWQ0_9VIBR</name>
<dbReference type="RefSeq" id="WP_081230202.1">
    <property type="nucleotide sequence ID" value="NZ_AP025494.1"/>
</dbReference>
<feature type="region of interest" description="Disordered" evidence="1">
    <location>
        <begin position="202"/>
        <end position="244"/>
    </location>
</feature>